<gene>
    <name evidence="2" type="ORF">FCN18_04505</name>
</gene>
<name>A0ABY2S9A2_9PSEU</name>
<protein>
    <submittedName>
        <fullName evidence="2">Class I SAM-dependent methyltransferase</fullName>
    </submittedName>
</protein>
<dbReference type="CDD" id="cd02440">
    <property type="entry name" value="AdoMet_MTases"/>
    <property type="match status" value="1"/>
</dbReference>
<dbReference type="EMBL" id="SWMS01000002">
    <property type="protein sequence ID" value="TKG72519.1"/>
    <property type="molecule type" value="Genomic_DNA"/>
</dbReference>
<dbReference type="PANTHER" id="PTHR42912">
    <property type="entry name" value="METHYLTRANSFERASE"/>
    <property type="match status" value="1"/>
</dbReference>
<evidence type="ECO:0000313" key="3">
    <source>
        <dbReference type="Proteomes" id="UP000309992"/>
    </source>
</evidence>
<dbReference type="InterPro" id="IPR013216">
    <property type="entry name" value="Methyltransf_11"/>
</dbReference>
<comment type="caution">
    <text evidence="2">The sequence shown here is derived from an EMBL/GenBank/DDBJ whole genome shotgun (WGS) entry which is preliminary data.</text>
</comment>
<dbReference type="Gene3D" id="3.40.50.150">
    <property type="entry name" value="Vaccinia Virus protein VP39"/>
    <property type="match status" value="1"/>
</dbReference>
<dbReference type="InterPro" id="IPR029063">
    <property type="entry name" value="SAM-dependent_MTases_sf"/>
</dbReference>
<dbReference type="InterPro" id="IPR050508">
    <property type="entry name" value="Methyltransf_Superfamily"/>
</dbReference>
<evidence type="ECO:0000313" key="2">
    <source>
        <dbReference type="EMBL" id="TKG72519.1"/>
    </source>
</evidence>
<organism evidence="2 3">
    <name type="scientific">Prauserella endophytica</name>
    <dbReference type="NCBI Taxonomy" id="1592324"/>
    <lineage>
        <taxon>Bacteria</taxon>
        <taxon>Bacillati</taxon>
        <taxon>Actinomycetota</taxon>
        <taxon>Actinomycetes</taxon>
        <taxon>Pseudonocardiales</taxon>
        <taxon>Pseudonocardiaceae</taxon>
        <taxon>Prauserella</taxon>
        <taxon>Prauserella coralliicola group</taxon>
    </lineage>
</organism>
<dbReference type="SUPFAM" id="SSF53335">
    <property type="entry name" value="S-adenosyl-L-methionine-dependent methyltransferases"/>
    <property type="match status" value="1"/>
</dbReference>
<dbReference type="GO" id="GO:0032259">
    <property type="term" value="P:methylation"/>
    <property type="evidence" value="ECO:0007669"/>
    <property type="project" value="UniProtKB-KW"/>
</dbReference>
<dbReference type="Proteomes" id="UP000309992">
    <property type="component" value="Unassembled WGS sequence"/>
</dbReference>
<proteinExistence type="predicted"/>
<keyword evidence="2" id="KW-0808">Transferase</keyword>
<sequence>MEADVPVIRSRRGGFTGRRERAETVAAAQYETLTDARRYAASHQGWGPGARYLHSRLHIVDEVLRDSRGGDLLDAGCGPGVLLRHLVDTRPADFRMTGCDQSAAMIKVARERLADAADLRLTVADIEKLPFPEGSFDVVVAMGVLEYTDARRALRELARVLRPGGLVVVTMLNPRSPYRLFEWSVYWPAVRLLGRVERWAGTPPERRHAASRTGIRALSRRRLCRLLGDLGLRPVDIAYYDVTPLLPPFDRLVRRWSRRWREHPETTVSRGARRCLGTAYVVAAR</sequence>
<feature type="domain" description="Methyltransferase type 11" evidence="1">
    <location>
        <begin position="73"/>
        <end position="169"/>
    </location>
</feature>
<evidence type="ECO:0000259" key="1">
    <source>
        <dbReference type="Pfam" id="PF08241"/>
    </source>
</evidence>
<keyword evidence="2" id="KW-0489">Methyltransferase</keyword>
<reference evidence="2 3" key="1">
    <citation type="journal article" date="2015" name="Antonie Van Leeuwenhoek">
        <title>Prauserella endophytica sp. nov., an endophytic actinobacterium isolated from Tamarix taklamakanensis.</title>
        <authorList>
            <person name="Liu J.M."/>
            <person name="Habden X."/>
            <person name="Guo L."/>
            <person name="Tuo L."/>
            <person name="Jiang Z.K."/>
            <person name="Liu S.W."/>
            <person name="Liu X.F."/>
            <person name="Chen L."/>
            <person name="Li R.F."/>
            <person name="Zhang Y.Q."/>
            <person name="Sun C.H."/>
        </authorList>
    </citation>
    <scope>NUCLEOTIDE SEQUENCE [LARGE SCALE GENOMIC DNA]</scope>
    <source>
        <strain evidence="2 3">CGMCC 4.7182</strain>
    </source>
</reference>
<dbReference type="RefSeq" id="WP_112273414.1">
    <property type="nucleotide sequence ID" value="NZ_SWMS01000002.1"/>
</dbReference>
<dbReference type="Pfam" id="PF08241">
    <property type="entry name" value="Methyltransf_11"/>
    <property type="match status" value="1"/>
</dbReference>
<accession>A0ABY2S9A2</accession>
<dbReference type="GO" id="GO:0008168">
    <property type="term" value="F:methyltransferase activity"/>
    <property type="evidence" value="ECO:0007669"/>
    <property type="project" value="UniProtKB-KW"/>
</dbReference>
<keyword evidence="3" id="KW-1185">Reference proteome</keyword>